<feature type="region of interest" description="Disordered" evidence="1">
    <location>
        <begin position="25"/>
        <end position="49"/>
    </location>
</feature>
<dbReference type="EMBL" id="LK056692">
    <property type="protein sequence ID" value="CDU25946.1"/>
    <property type="molecule type" value="Genomic_DNA"/>
</dbReference>
<feature type="compositionally biased region" description="Basic and acidic residues" evidence="1">
    <location>
        <begin position="391"/>
        <end position="400"/>
    </location>
</feature>
<protein>
    <submittedName>
        <fullName evidence="3">Uncharacterized protein</fullName>
    </submittedName>
</protein>
<dbReference type="Proteomes" id="UP000242770">
    <property type="component" value="Unassembled WGS sequence"/>
</dbReference>
<dbReference type="STRING" id="49012.A0A0F7S760"/>
<evidence type="ECO:0000313" key="4">
    <source>
        <dbReference type="Proteomes" id="UP000242770"/>
    </source>
</evidence>
<dbReference type="OrthoDB" id="2310204at2759"/>
<evidence type="ECO:0000256" key="1">
    <source>
        <dbReference type="SAM" id="MobiDB-lite"/>
    </source>
</evidence>
<reference evidence="2" key="1">
    <citation type="submission" date="2014-06" db="EMBL/GenBank/DDBJ databases">
        <authorList>
            <person name="Ju J."/>
            <person name="Zhang J."/>
        </authorList>
    </citation>
    <scope>NUCLEOTIDE SEQUENCE</scope>
    <source>
        <strain evidence="2">SscI8</strain>
    </source>
</reference>
<feature type="compositionally biased region" description="Basic and acidic residues" evidence="1">
    <location>
        <begin position="82"/>
        <end position="93"/>
    </location>
</feature>
<feature type="compositionally biased region" description="Low complexity" evidence="1">
    <location>
        <begin position="450"/>
        <end position="465"/>
    </location>
</feature>
<gene>
    <name evidence="3" type="primary">SSCI23710.1</name>
    <name evidence="2" type="ORF">SPSC_06117</name>
</gene>
<feature type="region of interest" description="Disordered" evidence="1">
    <location>
        <begin position="387"/>
        <end position="502"/>
    </location>
</feature>
<accession>A0A0F7S760</accession>
<reference evidence="3" key="3">
    <citation type="submission" date="2014-06" db="EMBL/GenBank/DDBJ databases">
        <authorList>
            <person name="Berkman J.Paul."/>
        </authorList>
    </citation>
    <scope>NUCLEOTIDE SEQUENCE [LARGE SCALE GENOMIC DNA]</scope>
</reference>
<evidence type="ECO:0000313" key="2">
    <source>
        <dbReference type="EMBL" id="CDU25946.1"/>
    </source>
</evidence>
<keyword evidence="4" id="KW-1185">Reference proteome</keyword>
<feature type="region of interest" description="Disordered" evidence="1">
    <location>
        <begin position="82"/>
        <end position="106"/>
    </location>
</feature>
<proteinExistence type="predicted"/>
<feature type="compositionally biased region" description="Low complexity" evidence="1">
    <location>
        <begin position="25"/>
        <end position="34"/>
    </location>
</feature>
<evidence type="ECO:0000313" key="3">
    <source>
        <dbReference type="EMBL" id="CDW97104.1"/>
    </source>
</evidence>
<reference evidence="4" key="2">
    <citation type="submission" date="2014-06" db="EMBL/GenBank/DDBJ databases">
        <authorList>
            <person name="Berkman P.J."/>
        </authorList>
    </citation>
    <scope>NUCLEOTIDE SEQUENCE [LARGE SCALE GENOMIC DNA]</scope>
</reference>
<dbReference type="AlphaFoldDB" id="A0A0F7S760"/>
<dbReference type="EMBL" id="CCFA01001234">
    <property type="protein sequence ID" value="CDW97104.1"/>
    <property type="molecule type" value="Genomic_DNA"/>
</dbReference>
<organism evidence="3 4">
    <name type="scientific">Sporisorium scitamineum</name>
    <dbReference type="NCBI Taxonomy" id="49012"/>
    <lineage>
        <taxon>Eukaryota</taxon>
        <taxon>Fungi</taxon>
        <taxon>Dikarya</taxon>
        <taxon>Basidiomycota</taxon>
        <taxon>Ustilaginomycotina</taxon>
        <taxon>Ustilaginomycetes</taxon>
        <taxon>Ustilaginales</taxon>
        <taxon>Ustilaginaceae</taxon>
        <taxon>Sporisorium</taxon>
    </lineage>
</organism>
<sequence length="502" mass="53834">MPTAIKSPFAPLTLAVSKYITSQKARVQAQKQAKGTTSGPTGAEVDAQVASTLSKKQGAQVLAQLSTSNDVPSAAQVDDQGRTLGLEDPHEPALQEDPSTAVRATARPDIVPVTSVTDPALLAEVSEVTYGAQTSIPEFSPPSSTSTQLVDANQYGFVDPRVYGGTSFDLVGDGLHEPLNVIISSYSSPAILTWKGFQTYCRALDFDRECLGLHAGGYQKAYVDPRGWRDQEFIYRQVYTPLDHVFGTCIESLVGGNHIRAWQQQGSGAWFLATSKEETASKNHMIVPNGYNVGRNLLVKQALGKAKDGKTSFMFTKYQTEVQFVAGLMPQGVQGVNHDIAVDGLTAVLTVTVLPETNWFGFKQVAPETEESHVATGMVAAAPEDPVVDEGATKEEETPRRPRRTSLVKRFSLSRAAPRRHSEERQGERSAPQVWQKLKRMSVPKHQPVGQAASDAAGAADQDASPRAVDSNFAVAETNENAADAAKPQPTGLVVAAPPIAA</sequence>
<name>A0A0F7S760_9BASI</name>